<accession>A0AAW0N168</accession>
<keyword evidence="3" id="KW-0804">Transcription</keyword>
<evidence type="ECO:0000256" key="4">
    <source>
        <dbReference type="SAM" id="MobiDB-lite"/>
    </source>
</evidence>
<dbReference type="Proteomes" id="UP001460270">
    <property type="component" value="Unassembled WGS sequence"/>
</dbReference>
<keyword evidence="7" id="KW-1185">Reference proteome</keyword>
<feature type="region of interest" description="Disordered" evidence="4">
    <location>
        <begin position="208"/>
        <end position="227"/>
    </location>
</feature>
<feature type="compositionally biased region" description="Polar residues" evidence="4">
    <location>
        <begin position="168"/>
        <end position="183"/>
    </location>
</feature>
<gene>
    <name evidence="6" type="ORF">WMY93_029346</name>
</gene>
<name>A0AAW0N168_9GOBI</name>
<evidence type="ECO:0000256" key="2">
    <source>
        <dbReference type="ARBA" id="ARBA00023159"/>
    </source>
</evidence>
<proteinExistence type="predicted"/>
<evidence type="ECO:0000256" key="3">
    <source>
        <dbReference type="ARBA" id="ARBA00023163"/>
    </source>
</evidence>
<protein>
    <recommendedName>
        <fullName evidence="5">OCA domain-containing protein</fullName>
    </recommendedName>
</protein>
<evidence type="ECO:0000256" key="1">
    <source>
        <dbReference type="ARBA" id="ARBA00023015"/>
    </source>
</evidence>
<evidence type="ECO:0000313" key="6">
    <source>
        <dbReference type="EMBL" id="KAK7883172.1"/>
    </source>
</evidence>
<feature type="compositionally biased region" description="Low complexity" evidence="4">
    <location>
        <begin position="213"/>
        <end position="227"/>
    </location>
</feature>
<keyword evidence="2" id="KW-0010">Activator</keyword>
<feature type="region of interest" description="Disordered" evidence="4">
    <location>
        <begin position="158"/>
        <end position="184"/>
    </location>
</feature>
<dbReference type="InterPro" id="IPR047571">
    <property type="entry name" value="OCA"/>
</dbReference>
<organism evidence="6 7">
    <name type="scientific">Mugilogobius chulae</name>
    <name type="common">yellowstripe goby</name>
    <dbReference type="NCBI Taxonomy" id="88201"/>
    <lineage>
        <taxon>Eukaryota</taxon>
        <taxon>Metazoa</taxon>
        <taxon>Chordata</taxon>
        <taxon>Craniata</taxon>
        <taxon>Vertebrata</taxon>
        <taxon>Euteleostomi</taxon>
        <taxon>Actinopterygii</taxon>
        <taxon>Neopterygii</taxon>
        <taxon>Teleostei</taxon>
        <taxon>Neoteleostei</taxon>
        <taxon>Acanthomorphata</taxon>
        <taxon>Gobiaria</taxon>
        <taxon>Gobiiformes</taxon>
        <taxon>Gobioidei</taxon>
        <taxon>Gobiidae</taxon>
        <taxon>Gobionellinae</taxon>
        <taxon>Mugilogobius</taxon>
    </lineage>
</organism>
<comment type="caution">
    <text evidence="6">The sequence shown here is derived from an EMBL/GenBank/DDBJ whole genome shotgun (WGS) entry which is preliminary data.</text>
</comment>
<reference evidence="7" key="1">
    <citation type="submission" date="2024-04" db="EMBL/GenBank/DDBJ databases">
        <title>Salinicola lusitanus LLJ914,a marine bacterium isolated from the Okinawa Trough.</title>
        <authorList>
            <person name="Li J."/>
        </authorList>
    </citation>
    <scope>NUCLEOTIDE SEQUENCE [LARGE SCALE GENOMIC DNA]</scope>
</reference>
<evidence type="ECO:0000259" key="5">
    <source>
        <dbReference type="PROSITE" id="PS52003"/>
    </source>
</evidence>
<feature type="domain" description="OCA" evidence="5">
    <location>
        <begin position="45"/>
        <end position="67"/>
    </location>
</feature>
<sequence length="308" mass="34586">MALLYQKKLQAQKYLTRKRLWVRGSSAAGFGDSLLRKGAGTFTRKPLYQGVRVKNPVKELLQKHRAREANRKNAKTILSQACLDLQELSASLYPTPPAPVPDVNNLQVPYSSSYSVHESPSTSQTQDLNYNYFQHQLWDATLPGNNVPSNNFHQHIYQHQQHPQQLHSGLQTPGLPSSYNPGLSSDADYYGPGMTSCSPADSLKMCSPEDHNSYSPHDSFSSSSSTSSSSCYDSPSRLESSFCSPEPHPYTQHYSSLDSYNVSLWTDQQESFSTSECAPYYNSMDLVYPCFDQGLYRRDLTADFYNAL</sequence>
<dbReference type="AlphaFoldDB" id="A0AAW0N168"/>
<dbReference type="PROSITE" id="PS52003">
    <property type="entry name" value="OCA"/>
    <property type="match status" value="1"/>
</dbReference>
<dbReference type="GO" id="GO:0070974">
    <property type="term" value="F:POU domain binding"/>
    <property type="evidence" value="ECO:0007669"/>
    <property type="project" value="InterPro"/>
</dbReference>
<evidence type="ECO:0000313" key="7">
    <source>
        <dbReference type="Proteomes" id="UP001460270"/>
    </source>
</evidence>
<dbReference type="GO" id="GO:0003677">
    <property type="term" value="F:DNA binding"/>
    <property type="evidence" value="ECO:0007669"/>
    <property type="project" value="InterPro"/>
</dbReference>
<feature type="compositionally biased region" description="Low complexity" evidence="4">
    <location>
        <begin position="158"/>
        <end position="167"/>
    </location>
</feature>
<dbReference type="EMBL" id="JBBPFD010000021">
    <property type="protein sequence ID" value="KAK7883172.1"/>
    <property type="molecule type" value="Genomic_DNA"/>
</dbReference>
<keyword evidence="1" id="KW-0805">Transcription regulation</keyword>